<keyword evidence="5" id="KW-1185">Reference proteome</keyword>
<keyword evidence="1" id="KW-0479">Metal-binding</keyword>
<evidence type="ECO:0000256" key="1">
    <source>
        <dbReference type="PROSITE-ProRule" id="PRU00175"/>
    </source>
</evidence>
<feature type="region of interest" description="Disordered" evidence="2">
    <location>
        <begin position="1"/>
        <end position="70"/>
    </location>
</feature>
<accession>A0AAD2D0X6</accession>
<evidence type="ECO:0000256" key="2">
    <source>
        <dbReference type="SAM" id="MobiDB-lite"/>
    </source>
</evidence>
<dbReference type="PANTHER" id="PTHR23041:SF78">
    <property type="entry name" value="E3 UBIQUITIN-PROTEIN LIGASE RNF4"/>
    <property type="match status" value="1"/>
</dbReference>
<dbReference type="InterPro" id="IPR001841">
    <property type="entry name" value="Znf_RING"/>
</dbReference>
<reference evidence="4" key="1">
    <citation type="submission" date="2023-07" db="EMBL/GenBank/DDBJ databases">
        <authorList>
            <consortium name="AG Swart"/>
            <person name="Singh M."/>
            <person name="Singh A."/>
            <person name="Seah K."/>
            <person name="Emmerich C."/>
        </authorList>
    </citation>
    <scope>NUCLEOTIDE SEQUENCE</scope>
    <source>
        <strain evidence="4">DP1</strain>
    </source>
</reference>
<dbReference type="Proteomes" id="UP001295684">
    <property type="component" value="Unassembled WGS sequence"/>
</dbReference>
<feature type="compositionally biased region" description="Acidic residues" evidence="2">
    <location>
        <begin position="23"/>
        <end position="33"/>
    </location>
</feature>
<feature type="domain" description="RING-type" evidence="3">
    <location>
        <begin position="250"/>
        <end position="287"/>
    </location>
</feature>
<dbReference type="PROSITE" id="PS50089">
    <property type="entry name" value="ZF_RING_2"/>
    <property type="match status" value="1"/>
</dbReference>
<dbReference type="InterPro" id="IPR047134">
    <property type="entry name" value="RNF4"/>
</dbReference>
<dbReference type="PANTHER" id="PTHR23041">
    <property type="entry name" value="RING FINGER DOMAIN-CONTAINING"/>
    <property type="match status" value="1"/>
</dbReference>
<gene>
    <name evidence="4" type="ORF">ECRASSUSDP1_LOCUS17107</name>
</gene>
<protein>
    <recommendedName>
        <fullName evidence="3">RING-type domain-containing protein</fullName>
    </recommendedName>
</protein>
<evidence type="ECO:0000313" key="5">
    <source>
        <dbReference type="Proteomes" id="UP001295684"/>
    </source>
</evidence>
<dbReference type="Pfam" id="PF13923">
    <property type="entry name" value="zf-C3HC4_2"/>
    <property type="match status" value="1"/>
</dbReference>
<proteinExistence type="predicted"/>
<evidence type="ECO:0000313" key="4">
    <source>
        <dbReference type="EMBL" id="CAI2375743.1"/>
    </source>
</evidence>
<keyword evidence="1" id="KW-0862">Zinc</keyword>
<dbReference type="Gene3D" id="3.30.40.10">
    <property type="entry name" value="Zinc/RING finger domain, C3HC4 (zinc finger)"/>
    <property type="match status" value="1"/>
</dbReference>
<dbReference type="AlphaFoldDB" id="A0AAD2D0X6"/>
<dbReference type="InterPro" id="IPR013083">
    <property type="entry name" value="Znf_RING/FYVE/PHD"/>
</dbReference>
<name>A0AAD2D0X6_EUPCR</name>
<evidence type="ECO:0000259" key="3">
    <source>
        <dbReference type="PROSITE" id="PS50089"/>
    </source>
</evidence>
<dbReference type="SUPFAM" id="SSF57850">
    <property type="entry name" value="RING/U-box"/>
    <property type="match status" value="1"/>
</dbReference>
<keyword evidence="1" id="KW-0863">Zinc-finger</keyword>
<sequence>MTNFGIQPGLGRKRKKPERDMIDEMLAEEENEDLSNQKRAKTEEGSDRLIENTKRREMKEQNSGKEKVQNTEISRKTGKLIVKVYEVLDKNSFDHFRKVMKKVNKKVYTHADSIINDILIAFFNSSIGVADLNSEISPVEVPLYLDRKDLSTQLAMYMPRDIRPKYKEMLSNFYTKYESHHKNARSAVKRQAKTKPKEIKNKIDEIAKRRADIKKMKKKEEIDKMMMRKIAENTEDSKGDEPEPENDIFCMVCYKNDNLYVAKCGHYACKVCWDSWLERYLECPKCRNRTRKNQIVPQSQEDVFKK</sequence>
<dbReference type="EMBL" id="CAMPGE010017243">
    <property type="protein sequence ID" value="CAI2375743.1"/>
    <property type="molecule type" value="Genomic_DNA"/>
</dbReference>
<comment type="caution">
    <text evidence="4">The sequence shown here is derived from an EMBL/GenBank/DDBJ whole genome shotgun (WGS) entry which is preliminary data.</text>
</comment>
<organism evidence="4 5">
    <name type="scientific">Euplotes crassus</name>
    <dbReference type="NCBI Taxonomy" id="5936"/>
    <lineage>
        <taxon>Eukaryota</taxon>
        <taxon>Sar</taxon>
        <taxon>Alveolata</taxon>
        <taxon>Ciliophora</taxon>
        <taxon>Intramacronucleata</taxon>
        <taxon>Spirotrichea</taxon>
        <taxon>Hypotrichia</taxon>
        <taxon>Euplotida</taxon>
        <taxon>Euplotidae</taxon>
        <taxon>Moneuplotes</taxon>
    </lineage>
</organism>
<dbReference type="GO" id="GO:0008270">
    <property type="term" value="F:zinc ion binding"/>
    <property type="evidence" value="ECO:0007669"/>
    <property type="project" value="UniProtKB-KW"/>
</dbReference>
<feature type="compositionally biased region" description="Basic and acidic residues" evidence="2">
    <location>
        <begin position="40"/>
        <end position="70"/>
    </location>
</feature>